<feature type="compositionally biased region" description="Basic residues" evidence="2">
    <location>
        <begin position="1120"/>
        <end position="1131"/>
    </location>
</feature>
<feature type="region of interest" description="Disordered" evidence="2">
    <location>
        <begin position="857"/>
        <end position="915"/>
    </location>
</feature>
<dbReference type="SUPFAM" id="SSF63748">
    <property type="entry name" value="Tudor/PWWP/MBT"/>
    <property type="match status" value="1"/>
</dbReference>
<dbReference type="SMART" id="SM00333">
    <property type="entry name" value="TUDOR"/>
    <property type="match status" value="1"/>
</dbReference>
<dbReference type="SMART" id="SM00322">
    <property type="entry name" value="KH"/>
    <property type="match status" value="1"/>
</dbReference>
<organism evidence="6 7">
    <name type="scientific">Pocillopora meandrina</name>
    <dbReference type="NCBI Taxonomy" id="46732"/>
    <lineage>
        <taxon>Eukaryota</taxon>
        <taxon>Metazoa</taxon>
        <taxon>Cnidaria</taxon>
        <taxon>Anthozoa</taxon>
        <taxon>Hexacorallia</taxon>
        <taxon>Scleractinia</taxon>
        <taxon>Astrocoeniina</taxon>
        <taxon>Pocilloporidae</taxon>
        <taxon>Pocillopora</taxon>
    </lineage>
</organism>
<feature type="transmembrane region" description="Helical" evidence="3">
    <location>
        <begin position="25"/>
        <end position="48"/>
    </location>
</feature>
<dbReference type="SUPFAM" id="SSF54236">
    <property type="entry name" value="Ubiquitin-like"/>
    <property type="match status" value="2"/>
</dbReference>
<dbReference type="InterPro" id="IPR000626">
    <property type="entry name" value="Ubiquitin-like_dom"/>
</dbReference>
<feature type="compositionally biased region" description="Low complexity" evidence="2">
    <location>
        <begin position="84"/>
        <end position="93"/>
    </location>
</feature>
<feature type="compositionally biased region" description="Polar residues" evidence="2">
    <location>
        <begin position="110"/>
        <end position="120"/>
    </location>
</feature>
<feature type="domain" description="Tudor" evidence="5">
    <location>
        <begin position="351"/>
        <end position="411"/>
    </location>
</feature>
<dbReference type="SUPFAM" id="SSF54791">
    <property type="entry name" value="Eukaryotic type KH-domain (KH-domain type I)"/>
    <property type="match status" value="1"/>
</dbReference>
<sequence length="1204" mass="134130">MATLREVPAGQERNARRMRLADMHFSTKLFVSLVLPAAITIIVSFLWLKKKNKEAEELEQLEEKPDVNSEGREKIIPGKHKGASSENSEVSEFNVDTEASDLHHFRLEKQPSTTESTQQDYGVETKPSTSSELKESSGGEESASEGSVDSGTLLSFTEGFNNGTPPLGEENARSRKSSDNSNKDVWEIEFPQILCGRLIGRKGKNVRVISEKSGAKIRLIPQSPGEVSTHRIISVTGNATQIQSALDSIHEKFPCVPLTRLNSAVNGTANAVHVQPMVTAAMPVQALPFVQAMLPSVANFDVVVTSVADAGHFFVQLHNDFMQRQLQDLHQNMLQCYGQGTAPLILPLPQPIVVGSCCAAPAYTYNGWYRAQVLGPTGNPDEVEVKYLDYGGYGRIAASSLRQLRADFLTLPFQAIECYLANVIPLQGDTFSSVAGAVLEDLTMNAVLTARVVGHRSGLPCLELYLVQGQQMRIFVLFDGIRHLLDVEVGQTVSEIKGTLRKKLDLDTVQSEDSENDMLMAINYAGSNLEDDWVFTDISIPPGATLRCELLENVKTYLSVTCSHFNETLKFTEWFDVWETKVGHFKTMITEKTGLHVSVFRLVSSEGKEMYDCHPLKKYSVDYGDTIRLETWNGWGAFLKSATSGQLTPTIKHMVSIHDDPLVFKYQLRVALFIAAHFNYTQLATQLIKSGARCDEPVGEHPVREWCNKEVHPDHIKTPVHEAAQHGSLNCLQKFIHHNYACILAKDAHGLTPCNMARRYKQTECFKLLIAEQFRSRSTCGLTLGIYWRVRKWCERARDRAIVFHKHSPNPLLLAMENRMYRSAVVGQKVQVDGFGENMQSGTSKIQLSLALKSVKNKPTAGGQSNTSLRSILSDKNGNSSGSSEILSLRENGEKDDRADSGNCSSGSSEESNSDRATCVDCLLPSVSKQRSHSDISKLETSIKHKLQIKNANQERRTANQRKAYRWKEREDNEILCFCQSSKHHKDKQTGSETKNDQRESMPLISTNTSLVGVNKSDKNIDIEVIDELGNRSAHDFFVTQGVAVSSQKRPIEAENTLKEETNKSVDRIPPIKLPGGNSSLNHTRTEDIPSTTKSAKSSKSDGVLIKQRRRTRSLNSTPKRLHSANQRRRATSSEDLSLQLTRMYSKVTGQDMHEAAKESMGVAMTFRKKRWLQQVHMAIELNNNNFNRQLHGYKGKNGAGHVS</sequence>
<feature type="compositionally biased region" description="Polar residues" evidence="2">
    <location>
        <begin position="862"/>
        <end position="886"/>
    </location>
</feature>
<dbReference type="PANTHER" id="PTHR46885:SF1">
    <property type="entry name" value="PROTEIN ANKUB1"/>
    <property type="match status" value="1"/>
</dbReference>
<dbReference type="Gene3D" id="2.30.30.140">
    <property type="match status" value="1"/>
</dbReference>
<dbReference type="InterPro" id="IPR004087">
    <property type="entry name" value="KH_dom"/>
</dbReference>
<dbReference type="Gene3D" id="1.25.40.20">
    <property type="entry name" value="Ankyrin repeat-containing domain"/>
    <property type="match status" value="1"/>
</dbReference>
<evidence type="ECO:0000313" key="7">
    <source>
        <dbReference type="Proteomes" id="UP001159428"/>
    </source>
</evidence>
<dbReference type="InterPro" id="IPR002110">
    <property type="entry name" value="Ankyrin_rpt"/>
</dbReference>
<dbReference type="Proteomes" id="UP001159428">
    <property type="component" value="Unassembled WGS sequence"/>
</dbReference>
<feature type="compositionally biased region" description="Basic and acidic residues" evidence="2">
    <location>
        <begin position="1050"/>
        <end position="1067"/>
    </location>
</feature>
<dbReference type="InterPro" id="IPR047367">
    <property type="entry name" value="Tudor_AKAP1"/>
</dbReference>
<feature type="compositionally biased region" description="Basic and acidic residues" evidence="2">
    <location>
        <begin position="61"/>
        <end position="76"/>
    </location>
</feature>
<dbReference type="InterPro" id="IPR029071">
    <property type="entry name" value="Ubiquitin-like_domsf"/>
</dbReference>
<dbReference type="PANTHER" id="PTHR46885">
    <property type="entry name" value="PROTEIN ANKUB1"/>
    <property type="match status" value="1"/>
</dbReference>
<feature type="region of interest" description="Disordered" evidence="2">
    <location>
        <begin position="1046"/>
        <end position="1136"/>
    </location>
</feature>
<evidence type="ECO:0008006" key="8">
    <source>
        <dbReference type="Google" id="ProtNLM"/>
    </source>
</evidence>
<dbReference type="Gene3D" id="3.10.20.90">
    <property type="entry name" value="Phosphatidylinositol 3-kinase Catalytic Subunit, Chain A, domain 1"/>
    <property type="match status" value="1"/>
</dbReference>
<dbReference type="CDD" id="cd20407">
    <property type="entry name" value="Tudor_AKAP1"/>
    <property type="match status" value="1"/>
</dbReference>
<feature type="compositionally biased region" description="Low complexity" evidence="2">
    <location>
        <begin position="901"/>
        <end position="911"/>
    </location>
</feature>
<evidence type="ECO:0000259" key="5">
    <source>
        <dbReference type="PROSITE" id="PS50304"/>
    </source>
</evidence>
<proteinExistence type="predicted"/>
<keyword evidence="3" id="KW-0812">Transmembrane</keyword>
<dbReference type="GO" id="GO:0005739">
    <property type="term" value="C:mitochondrion"/>
    <property type="evidence" value="ECO:0007669"/>
    <property type="project" value="UniProtKB-ARBA"/>
</dbReference>
<evidence type="ECO:0000256" key="3">
    <source>
        <dbReference type="SAM" id="Phobius"/>
    </source>
</evidence>
<dbReference type="PROSITE" id="PS50304">
    <property type="entry name" value="TUDOR"/>
    <property type="match status" value="1"/>
</dbReference>
<feature type="domain" description="Ubiquitin-like" evidence="4">
    <location>
        <begin position="582"/>
        <end position="629"/>
    </location>
</feature>
<protein>
    <recommendedName>
        <fullName evidence="8">Tudor domain-containing protein</fullName>
    </recommendedName>
</protein>
<name>A0AAU9WGE3_9CNID</name>
<dbReference type="InterPro" id="IPR036770">
    <property type="entry name" value="Ankyrin_rpt-contain_sf"/>
</dbReference>
<dbReference type="InterPro" id="IPR002999">
    <property type="entry name" value="Tudor"/>
</dbReference>
<dbReference type="InterPro" id="IPR035437">
    <property type="entry name" value="SNase_OB-fold_sf"/>
</dbReference>
<feature type="compositionally biased region" description="Basic and acidic residues" evidence="2">
    <location>
        <begin position="891"/>
        <end position="900"/>
    </location>
</feature>
<dbReference type="PROSITE" id="PS50084">
    <property type="entry name" value="KH_TYPE_1"/>
    <property type="match status" value="1"/>
</dbReference>
<dbReference type="EMBL" id="CALNXJ010000012">
    <property type="protein sequence ID" value="CAH3109939.1"/>
    <property type="molecule type" value="Genomic_DNA"/>
</dbReference>
<dbReference type="SUPFAM" id="SSF48403">
    <property type="entry name" value="Ankyrin repeat"/>
    <property type="match status" value="1"/>
</dbReference>
<dbReference type="Pfam" id="PF12796">
    <property type="entry name" value="Ank_2"/>
    <property type="match status" value="1"/>
</dbReference>
<dbReference type="InterPro" id="IPR042788">
    <property type="entry name" value="ANKUB1"/>
</dbReference>
<dbReference type="Gene3D" id="3.30.1370.10">
    <property type="entry name" value="K Homology domain, type 1"/>
    <property type="match status" value="1"/>
</dbReference>
<reference evidence="6 7" key="1">
    <citation type="submission" date="2022-05" db="EMBL/GenBank/DDBJ databases">
        <authorList>
            <consortium name="Genoscope - CEA"/>
            <person name="William W."/>
        </authorList>
    </citation>
    <scope>NUCLEOTIDE SEQUENCE [LARGE SCALE GENOMIC DNA]</scope>
</reference>
<evidence type="ECO:0000313" key="6">
    <source>
        <dbReference type="EMBL" id="CAH3109939.1"/>
    </source>
</evidence>
<feature type="region of interest" description="Disordered" evidence="2">
    <location>
        <begin position="59"/>
        <end position="93"/>
    </location>
</feature>
<accession>A0AAU9WGE3</accession>
<keyword evidence="1" id="KW-0694">RNA-binding</keyword>
<dbReference type="GO" id="GO:0003723">
    <property type="term" value="F:RNA binding"/>
    <property type="evidence" value="ECO:0007669"/>
    <property type="project" value="UniProtKB-UniRule"/>
</dbReference>
<dbReference type="Gene3D" id="2.40.50.90">
    <property type="match status" value="1"/>
</dbReference>
<dbReference type="Pfam" id="PF00013">
    <property type="entry name" value="KH_1"/>
    <property type="match status" value="1"/>
</dbReference>
<evidence type="ECO:0000256" key="2">
    <source>
        <dbReference type="SAM" id="MobiDB-lite"/>
    </source>
</evidence>
<feature type="region of interest" description="Disordered" evidence="2">
    <location>
        <begin position="105"/>
        <end position="181"/>
    </location>
</feature>
<evidence type="ECO:0000259" key="4">
    <source>
        <dbReference type="PROSITE" id="PS50053"/>
    </source>
</evidence>
<keyword evidence="3" id="KW-0472">Membrane</keyword>
<dbReference type="InterPro" id="IPR036612">
    <property type="entry name" value="KH_dom_type_1_sf"/>
</dbReference>
<feature type="compositionally biased region" description="Basic and acidic residues" evidence="2">
    <location>
        <begin position="170"/>
        <end position="181"/>
    </location>
</feature>
<keyword evidence="7" id="KW-1185">Reference proteome</keyword>
<gene>
    <name evidence="6" type="ORF">PMEA_00004119</name>
</gene>
<dbReference type="CDD" id="cd22458">
    <property type="entry name" value="KH-I_MER1_like"/>
    <property type="match status" value="1"/>
</dbReference>
<dbReference type="Pfam" id="PF00567">
    <property type="entry name" value="TUDOR"/>
    <property type="match status" value="1"/>
</dbReference>
<keyword evidence="3" id="KW-1133">Transmembrane helix</keyword>
<dbReference type="AlphaFoldDB" id="A0AAU9WGE3"/>
<comment type="caution">
    <text evidence="6">The sequence shown here is derived from an EMBL/GenBank/DDBJ whole genome shotgun (WGS) entry which is preliminary data.</text>
</comment>
<evidence type="ECO:0000256" key="1">
    <source>
        <dbReference type="PROSITE-ProRule" id="PRU00117"/>
    </source>
</evidence>
<feature type="compositionally biased region" description="Polar residues" evidence="2">
    <location>
        <begin position="152"/>
        <end position="164"/>
    </location>
</feature>
<dbReference type="InterPro" id="IPR004088">
    <property type="entry name" value="KH_dom_type_1"/>
</dbReference>
<feature type="compositionally biased region" description="Low complexity" evidence="2">
    <location>
        <begin position="139"/>
        <end position="151"/>
    </location>
</feature>
<dbReference type="PROSITE" id="PS50053">
    <property type="entry name" value="UBIQUITIN_2"/>
    <property type="match status" value="1"/>
</dbReference>